<accession>A0A9D1NDV6</accession>
<gene>
    <name evidence="3" type="ORF">IAB14_06615</name>
</gene>
<reference evidence="3" key="2">
    <citation type="journal article" date="2021" name="PeerJ">
        <title>Extensive microbial diversity within the chicken gut microbiome revealed by metagenomics and culture.</title>
        <authorList>
            <person name="Gilroy R."/>
            <person name="Ravi A."/>
            <person name="Getino M."/>
            <person name="Pursley I."/>
            <person name="Horton D.L."/>
            <person name="Alikhan N.F."/>
            <person name="Baker D."/>
            <person name="Gharbi K."/>
            <person name="Hall N."/>
            <person name="Watson M."/>
            <person name="Adriaenssens E.M."/>
            <person name="Foster-Nyarko E."/>
            <person name="Jarju S."/>
            <person name="Secka A."/>
            <person name="Antonio M."/>
            <person name="Oren A."/>
            <person name="Chaudhuri R.R."/>
            <person name="La Ragione R."/>
            <person name="Hildebrand F."/>
            <person name="Pallen M.J."/>
        </authorList>
    </citation>
    <scope>NUCLEOTIDE SEQUENCE</scope>
    <source>
        <strain evidence="3">23406</strain>
    </source>
</reference>
<protein>
    <recommendedName>
        <fullName evidence="5">Lipopolysaccharide biosynthesis protein</fullName>
    </recommendedName>
</protein>
<keyword evidence="2" id="KW-0812">Transmembrane</keyword>
<evidence type="ECO:0000256" key="2">
    <source>
        <dbReference type="SAM" id="Phobius"/>
    </source>
</evidence>
<keyword evidence="1" id="KW-0175">Coiled coil</keyword>
<feature type="transmembrane region" description="Helical" evidence="2">
    <location>
        <begin position="24"/>
        <end position="48"/>
    </location>
</feature>
<dbReference type="EMBL" id="DVOH01000054">
    <property type="protein sequence ID" value="HIV00766.1"/>
    <property type="molecule type" value="Genomic_DNA"/>
</dbReference>
<feature type="transmembrane region" description="Helical" evidence="2">
    <location>
        <begin position="471"/>
        <end position="492"/>
    </location>
</feature>
<keyword evidence="2" id="KW-0472">Membrane</keyword>
<evidence type="ECO:0000313" key="3">
    <source>
        <dbReference type="EMBL" id="HIV00766.1"/>
    </source>
</evidence>
<dbReference type="Proteomes" id="UP000886891">
    <property type="component" value="Unassembled WGS sequence"/>
</dbReference>
<keyword evidence="2" id="KW-1133">Transmembrane helix</keyword>
<dbReference type="AlphaFoldDB" id="A0A9D1NDV6"/>
<feature type="coiled-coil region" evidence="1">
    <location>
        <begin position="415"/>
        <end position="442"/>
    </location>
</feature>
<sequence>MDYQTPEQSAFTFRQLFALIKRSAYRIVLFVLIAVFVVGVAGAAVMIATKDANQTVSAVVDFNFEGIEEGKDPHGKTFDANKIKAPTVVNAAIRALNDGKKKEDQIDLKYQDTIINNITVQGIVPDDILKQIVTLQQIAQSKPDVLSQLNDIKFYPSRYRITLGDFGECGLSRGDAVRLVDEIVAQYVSYFKKTYSEEDLIANITSVNFDSYDYIEMIDLYDAQLTTMYNYVNAKKSDAPLFRANATSLTFGDLLQQIDIIRRTDLFQLESFVVNNGITKGDVDTVVNYIKTSIANYEAQYTKYQTDVKNLTDAINDYKLGDIIIVGNESGPITGVQGGPTEQYNSLTQQRVDAQNMLSTIRQQTKILIDRIQKFDPSYVYDGIIFEETTTTDLRNVPSVAPYAEKTDAEIAANKTSANEKIVAINAKIEALTAELNATVAEYLDTEYFANAVSKSIPAVYELNQSSNLQMILLLGAVAVVLAFTAAVVVTYQKEKKMVVAASDKQKAE</sequence>
<evidence type="ECO:0000313" key="4">
    <source>
        <dbReference type="Proteomes" id="UP000886891"/>
    </source>
</evidence>
<proteinExistence type="predicted"/>
<reference evidence="3" key="1">
    <citation type="submission" date="2020-10" db="EMBL/GenBank/DDBJ databases">
        <authorList>
            <person name="Gilroy R."/>
        </authorList>
    </citation>
    <scope>NUCLEOTIDE SEQUENCE</scope>
    <source>
        <strain evidence="3">23406</strain>
    </source>
</reference>
<name>A0A9D1NDV6_9FIRM</name>
<evidence type="ECO:0000256" key="1">
    <source>
        <dbReference type="SAM" id="Coils"/>
    </source>
</evidence>
<evidence type="ECO:0008006" key="5">
    <source>
        <dbReference type="Google" id="ProtNLM"/>
    </source>
</evidence>
<organism evidence="3 4">
    <name type="scientific">Candidatus Stercoripulliclostridium merdipullorum</name>
    <dbReference type="NCBI Taxonomy" id="2840952"/>
    <lineage>
        <taxon>Bacteria</taxon>
        <taxon>Bacillati</taxon>
        <taxon>Bacillota</taxon>
        <taxon>Clostridia</taxon>
        <taxon>Eubacteriales</taxon>
        <taxon>Candidatus Stercoripulliclostridium</taxon>
    </lineage>
</organism>
<comment type="caution">
    <text evidence="3">The sequence shown here is derived from an EMBL/GenBank/DDBJ whole genome shotgun (WGS) entry which is preliminary data.</text>
</comment>